<keyword evidence="3" id="KW-1185">Reference proteome</keyword>
<dbReference type="EMBL" id="JBAWTH010000026">
    <property type="protein sequence ID" value="KAL2285957.1"/>
    <property type="molecule type" value="Genomic_DNA"/>
</dbReference>
<evidence type="ECO:0000313" key="3">
    <source>
        <dbReference type="Proteomes" id="UP001600888"/>
    </source>
</evidence>
<dbReference type="Proteomes" id="UP001600888">
    <property type="component" value="Unassembled WGS sequence"/>
</dbReference>
<proteinExistence type="predicted"/>
<name>A0ABR4EU54_9PEZI</name>
<gene>
    <name evidence="2" type="ORF">FJTKL_07215</name>
</gene>
<evidence type="ECO:0000313" key="2">
    <source>
        <dbReference type="EMBL" id="KAL2285957.1"/>
    </source>
</evidence>
<organism evidence="2 3">
    <name type="scientific">Diaporthe vaccinii</name>
    <dbReference type="NCBI Taxonomy" id="105482"/>
    <lineage>
        <taxon>Eukaryota</taxon>
        <taxon>Fungi</taxon>
        <taxon>Dikarya</taxon>
        <taxon>Ascomycota</taxon>
        <taxon>Pezizomycotina</taxon>
        <taxon>Sordariomycetes</taxon>
        <taxon>Sordariomycetidae</taxon>
        <taxon>Diaporthales</taxon>
        <taxon>Diaporthaceae</taxon>
        <taxon>Diaporthe</taxon>
        <taxon>Diaporthe eres species complex</taxon>
    </lineage>
</organism>
<protein>
    <submittedName>
        <fullName evidence="2">Uncharacterized protein</fullName>
    </submittedName>
</protein>
<comment type="caution">
    <text evidence="2">The sequence shown here is derived from an EMBL/GenBank/DDBJ whole genome shotgun (WGS) entry which is preliminary data.</text>
</comment>
<reference evidence="2 3" key="1">
    <citation type="submission" date="2024-03" db="EMBL/GenBank/DDBJ databases">
        <title>A high-quality draft genome sequence of Diaporthe vaccinii, a causative agent of upright dieback and viscid rot disease in cranberry plants.</title>
        <authorList>
            <person name="Sarrasin M."/>
            <person name="Lang B.F."/>
            <person name="Burger G."/>
        </authorList>
    </citation>
    <scope>NUCLEOTIDE SEQUENCE [LARGE SCALE GENOMIC DNA]</scope>
    <source>
        <strain evidence="2 3">IS7</strain>
    </source>
</reference>
<feature type="region of interest" description="Disordered" evidence="1">
    <location>
        <begin position="88"/>
        <end position="117"/>
    </location>
</feature>
<accession>A0ABR4EU54</accession>
<feature type="region of interest" description="Disordered" evidence="1">
    <location>
        <begin position="1"/>
        <end position="28"/>
    </location>
</feature>
<feature type="compositionally biased region" description="Low complexity" evidence="1">
    <location>
        <begin position="1"/>
        <end position="14"/>
    </location>
</feature>
<evidence type="ECO:0000256" key="1">
    <source>
        <dbReference type="SAM" id="MobiDB-lite"/>
    </source>
</evidence>
<sequence>MSLNPQAPSPRQSPRWPPPPPAPQELTTGFPFLATRQPSHYPPSTHIPLPAVNPSKRRRPWHLLLLLVPSYGNPKLESYLDDNLSLIHGADTTNRPQSHPGLPSPSPIQSKPKPRKY</sequence>